<reference evidence="2" key="1">
    <citation type="submission" date="2020-08" db="EMBL/GenBank/DDBJ databases">
        <title>Plant Genome Project.</title>
        <authorList>
            <person name="Zhang R.-G."/>
        </authorList>
    </citation>
    <scope>NUCLEOTIDE SEQUENCE</scope>
    <source>
        <strain evidence="2">WSP0</strain>
        <tissue evidence="2">Leaf</tissue>
    </source>
</reference>
<dbReference type="Pfam" id="PF04749">
    <property type="entry name" value="PLAC8"/>
    <property type="match status" value="1"/>
</dbReference>
<evidence type="ECO:0000256" key="1">
    <source>
        <dbReference type="SAM" id="MobiDB-lite"/>
    </source>
</evidence>
<feature type="region of interest" description="Disordered" evidence="1">
    <location>
        <begin position="1"/>
        <end position="37"/>
    </location>
</feature>
<comment type="caution">
    <text evidence="2">The sequence shown here is derived from an EMBL/GenBank/DDBJ whole genome shotgun (WGS) entry which is preliminary data.</text>
</comment>
<protein>
    <submittedName>
        <fullName evidence="2">Uncharacterized protein</fullName>
    </submittedName>
</protein>
<evidence type="ECO:0000313" key="2">
    <source>
        <dbReference type="EMBL" id="KAG5532118.1"/>
    </source>
</evidence>
<dbReference type="NCBIfam" id="TIGR01571">
    <property type="entry name" value="A_thal_Cys_rich"/>
    <property type="match status" value="1"/>
</dbReference>
<dbReference type="Proteomes" id="UP000823749">
    <property type="component" value="Chromosome 9"/>
</dbReference>
<dbReference type="PANTHER" id="PTHR15907">
    <property type="entry name" value="DUF614 FAMILY PROTEIN-RELATED"/>
    <property type="match status" value="1"/>
</dbReference>
<name>A0AAV6IU84_9ERIC</name>
<dbReference type="EMBL" id="JACTNZ010000009">
    <property type="protein sequence ID" value="KAG5532120.1"/>
    <property type="molecule type" value="Genomic_DNA"/>
</dbReference>
<organism evidence="2 3">
    <name type="scientific">Rhododendron griersonianum</name>
    <dbReference type="NCBI Taxonomy" id="479676"/>
    <lineage>
        <taxon>Eukaryota</taxon>
        <taxon>Viridiplantae</taxon>
        <taxon>Streptophyta</taxon>
        <taxon>Embryophyta</taxon>
        <taxon>Tracheophyta</taxon>
        <taxon>Spermatophyta</taxon>
        <taxon>Magnoliopsida</taxon>
        <taxon>eudicotyledons</taxon>
        <taxon>Gunneridae</taxon>
        <taxon>Pentapetalae</taxon>
        <taxon>asterids</taxon>
        <taxon>Ericales</taxon>
        <taxon>Ericaceae</taxon>
        <taxon>Ericoideae</taxon>
        <taxon>Rhodoreae</taxon>
        <taxon>Rhododendron</taxon>
    </lineage>
</organism>
<gene>
    <name evidence="2" type="ORF">RHGRI_026661</name>
</gene>
<proteinExistence type="predicted"/>
<sequence length="180" mass="19824">MYSSYSSSTATDMDYQKHSADPPQLRSGNPPVQTPPGTEAPWSTGLFSCFDDVPNCCVTCYAPCVTFGRIAEIVDKGETSCCKAGVIFILINLIPCGLHLLVDPCCLGSYRTKLRQQYSLPEAPCNDCLISCFREPCALCQHYRELKNQGFDMSAGWEGNLTKKREEMTVPVAEGGMTKR</sequence>
<dbReference type="EMBL" id="JACTNZ010000009">
    <property type="protein sequence ID" value="KAG5532118.1"/>
    <property type="molecule type" value="Genomic_DNA"/>
</dbReference>
<dbReference type="AlphaFoldDB" id="A0AAV6IU84"/>
<dbReference type="InterPro" id="IPR006461">
    <property type="entry name" value="PLAC_motif_containing"/>
</dbReference>
<keyword evidence="3" id="KW-1185">Reference proteome</keyword>
<evidence type="ECO:0000313" key="3">
    <source>
        <dbReference type="Proteomes" id="UP000823749"/>
    </source>
</evidence>
<feature type="compositionally biased region" description="Polar residues" evidence="1">
    <location>
        <begin position="1"/>
        <end position="11"/>
    </location>
</feature>
<accession>A0AAV6IU84</accession>